<keyword evidence="3" id="KW-1185">Reference proteome</keyword>
<evidence type="ECO:0000256" key="1">
    <source>
        <dbReference type="SAM" id="MobiDB-lite"/>
    </source>
</evidence>
<name>A0ABZ1YPQ2_9NOCA</name>
<dbReference type="Pfam" id="PF19776">
    <property type="entry name" value="DUF6262"/>
    <property type="match status" value="1"/>
</dbReference>
<dbReference type="EMBL" id="CP109441">
    <property type="protein sequence ID" value="WUV44971.1"/>
    <property type="molecule type" value="Genomic_DNA"/>
</dbReference>
<dbReference type="Proteomes" id="UP001432062">
    <property type="component" value="Chromosome"/>
</dbReference>
<evidence type="ECO:0000313" key="2">
    <source>
        <dbReference type="EMBL" id="WUV44971.1"/>
    </source>
</evidence>
<reference evidence="2" key="1">
    <citation type="submission" date="2022-10" db="EMBL/GenBank/DDBJ databases">
        <title>The complete genomes of actinobacterial strains from the NBC collection.</title>
        <authorList>
            <person name="Joergensen T.S."/>
            <person name="Alvarez Arevalo M."/>
            <person name="Sterndorff E.B."/>
            <person name="Faurdal D."/>
            <person name="Vuksanovic O."/>
            <person name="Mourched A.-S."/>
            <person name="Charusanti P."/>
            <person name="Shaw S."/>
            <person name="Blin K."/>
            <person name="Weber T."/>
        </authorList>
    </citation>
    <scope>NUCLEOTIDE SEQUENCE</scope>
    <source>
        <strain evidence="2">NBC_01482</strain>
    </source>
</reference>
<proteinExistence type="predicted"/>
<feature type="region of interest" description="Disordered" evidence="1">
    <location>
        <begin position="122"/>
        <end position="143"/>
    </location>
</feature>
<sequence length="143" mass="16285">MRADNTAHPITATQRRHELARAKAIQALHELDQAGTAITFEAVAQHADVSRSWRYSQPDIKDEIQRIRASQDPNIKAAIPSRQRGSDQSMRQRLDIDNPRIRQLTEVNQKLRRQLEQTLGQLRAERSTKPAAQHRNPVTIGPC</sequence>
<protein>
    <submittedName>
        <fullName evidence="2">DUF6262 family protein</fullName>
    </submittedName>
</protein>
<organism evidence="2 3">
    <name type="scientific">Nocardia vinacea</name>
    <dbReference type="NCBI Taxonomy" id="96468"/>
    <lineage>
        <taxon>Bacteria</taxon>
        <taxon>Bacillati</taxon>
        <taxon>Actinomycetota</taxon>
        <taxon>Actinomycetes</taxon>
        <taxon>Mycobacteriales</taxon>
        <taxon>Nocardiaceae</taxon>
        <taxon>Nocardia</taxon>
    </lineage>
</organism>
<gene>
    <name evidence="2" type="ORF">OG563_38540</name>
</gene>
<accession>A0ABZ1YPQ2</accession>
<evidence type="ECO:0000313" key="3">
    <source>
        <dbReference type="Proteomes" id="UP001432062"/>
    </source>
</evidence>
<dbReference type="InterPro" id="IPR046229">
    <property type="entry name" value="TnpC-like"/>
</dbReference>
<dbReference type="RefSeq" id="WP_329408239.1">
    <property type="nucleotide sequence ID" value="NZ_CP109441.1"/>
</dbReference>
<feature type="region of interest" description="Disordered" evidence="1">
    <location>
        <begin position="71"/>
        <end position="97"/>
    </location>
</feature>